<dbReference type="Gene3D" id="2.60.120.260">
    <property type="entry name" value="Galactose-binding domain-like"/>
    <property type="match status" value="1"/>
</dbReference>
<organism evidence="3 4">
    <name type="scientific">Cellulosilyticum lentocellum (strain ATCC 49066 / DSM 5427 / NCIMB 11756 / RHM5)</name>
    <name type="common">Clostridium lentocellum</name>
    <dbReference type="NCBI Taxonomy" id="642492"/>
    <lineage>
        <taxon>Bacteria</taxon>
        <taxon>Bacillati</taxon>
        <taxon>Bacillota</taxon>
        <taxon>Clostridia</taxon>
        <taxon>Lachnospirales</taxon>
        <taxon>Cellulosilyticaceae</taxon>
        <taxon>Cellulosilyticum</taxon>
    </lineage>
</organism>
<evidence type="ECO:0000256" key="1">
    <source>
        <dbReference type="SAM" id="SignalP"/>
    </source>
</evidence>
<dbReference type="RefSeq" id="WP_013658464.1">
    <property type="nucleotide sequence ID" value="NC_015275.1"/>
</dbReference>
<evidence type="ECO:0000259" key="2">
    <source>
        <dbReference type="Pfam" id="PF09992"/>
    </source>
</evidence>
<keyword evidence="1" id="KW-0732">Signal</keyword>
<dbReference type="KEGG" id="cle:Clole_3504"/>
<dbReference type="HOGENOM" id="CLU_004974_0_0_9"/>
<dbReference type="PANTHER" id="PTHR40446">
    <property type="entry name" value="N-ACETYLGLUCOSAMINE-1-PHOSPHODIESTER ALPHA-N-ACETYLGLUCOSAMINIDASE"/>
    <property type="match status" value="1"/>
</dbReference>
<proteinExistence type="predicted"/>
<protein>
    <recommendedName>
        <fullName evidence="2">Phosphodiester glycosidase domain-containing protein</fullName>
    </recommendedName>
</protein>
<evidence type="ECO:0000313" key="3">
    <source>
        <dbReference type="EMBL" id="ADZ85188.1"/>
    </source>
</evidence>
<feature type="chain" id="PRO_5003279449" description="Phosphodiester glycosidase domain-containing protein" evidence="1">
    <location>
        <begin position="23"/>
        <end position="942"/>
    </location>
</feature>
<dbReference type="Proteomes" id="UP000008467">
    <property type="component" value="Chromosome"/>
</dbReference>
<keyword evidence="4" id="KW-1185">Reference proteome</keyword>
<name>F2JSF0_CELLD</name>
<accession>F2JSF0</accession>
<dbReference type="STRING" id="642492.Clole_3504"/>
<dbReference type="Pfam" id="PF09992">
    <property type="entry name" value="NAGPA"/>
    <property type="match status" value="1"/>
</dbReference>
<gene>
    <name evidence="3" type="ordered locus">Clole_3504</name>
</gene>
<dbReference type="PANTHER" id="PTHR40446:SF2">
    <property type="entry name" value="N-ACETYLGLUCOSAMINE-1-PHOSPHODIESTER ALPHA-N-ACETYLGLUCOSAMINIDASE"/>
    <property type="match status" value="1"/>
</dbReference>
<evidence type="ECO:0000313" key="4">
    <source>
        <dbReference type="Proteomes" id="UP000008467"/>
    </source>
</evidence>
<dbReference type="eggNOG" id="COG4632">
    <property type="taxonomic scope" value="Bacteria"/>
</dbReference>
<reference evidence="3 4" key="1">
    <citation type="journal article" date="2011" name="J. Bacteriol.">
        <title>Complete genome sequence of the cellulose-degrading bacterium Cellulosilyticum lentocellum.</title>
        <authorList>
            <consortium name="US DOE Joint Genome Institute"/>
            <person name="Miller D.A."/>
            <person name="Suen G."/>
            <person name="Bruce D."/>
            <person name="Copeland A."/>
            <person name="Cheng J.F."/>
            <person name="Detter C."/>
            <person name="Goodwin L.A."/>
            <person name="Han C.S."/>
            <person name="Hauser L.J."/>
            <person name="Land M.L."/>
            <person name="Lapidus A."/>
            <person name="Lucas S."/>
            <person name="Meincke L."/>
            <person name="Pitluck S."/>
            <person name="Tapia R."/>
            <person name="Teshima H."/>
            <person name="Woyke T."/>
            <person name="Fox B.G."/>
            <person name="Angert E.R."/>
            <person name="Currie C.R."/>
        </authorList>
    </citation>
    <scope>NUCLEOTIDE SEQUENCE [LARGE SCALE GENOMIC DNA]</scope>
    <source>
        <strain evidence="4">ATCC 49066 / DSM 5427 / NCIMB 11756 / RHM5</strain>
    </source>
</reference>
<feature type="signal peptide" evidence="1">
    <location>
        <begin position="1"/>
        <end position="22"/>
    </location>
</feature>
<dbReference type="PROSITE" id="PS51257">
    <property type="entry name" value="PROKAR_LIPOPROTEIN"/>
    <property type="match status" value="1"/>
</dbReference>
<dbReference type="EMBL" id="CP002582">
    <property type="protein sequence ID" value="ADZ85188.1"/>
    <property type="molecule type" value="Genomic_DNA"/>
</dbReference>
<sequence>MKGIRKRLISFMLLAGISCSTAVYGSILHEQRTQQVITKGAVHINDKLLMSEGWRNINILKIDLNDSNVSLKPMESATGVERQTVLQMVNNTGAIAGVNADYFDMSTSNTPSLGTYIEGGVLKHGYNSNYSELGVNKSMATFTLDTNNTPSMAYYGVSIRINANGNFVGGAATKNNIPNTITRPIIVDSSYYKTTNNIVTKHKSVYTIVVENDTVIYLAKAGESVTIPTNGYVILVPETSANEYYTKMPIGTSVDLQEFLYVGDNVITAINELKLGIGGSGIIMKNGMAYTGSAHKVTPNSAVARTIIATTKGSNEILLITIDGKGSYTGVTHNQLVEILQRYNVDNAMYLDGGGSTTFVARNLGEKEVKLQNNPSDGSQRKVINGLGVFSNSAPGEISTLYIEPTYSRTFIGENITLKLKGIDENSNPVTIDTSKVKFSVEGGSGQFNGATFTPSSEGKLMVIAQYNGAQAATEIKVSSAPLGLVIEPSLVQLNENSTKTVQVYGLDKEGYKIPLKAENVSWTSANTKLAATNNTIVSTTNTLGKLTANYKGITKEMGVIVGNTAVPLESFETNGATWAGDTSSVVGKVEISKDDKYHGNQALKMTYTFMPSANKQVAYTVFSNPIQIPEDAASVNMWLKAKKQGHVAKIEVVDKEGKTFYLKLADSLDFDGWKYVSATLPQEISLPAKVTKLYTYANSNATKVTTTLYIDHVSITRGFRDTVGIATRNDTSADPFYKPTLQQAIQNQYIINAVGPTKVSSMMLGKDTLASISKQLSEGAGAVLLASNSNSELSLGAPNYVYKNTYEAIDYNNTKMIMLGTGNGGLRTTQEQAWIYLKQSLDKTNAKHIIIVMSKNPLTQFNDALEGQALHEYLKTYKESTGRNIFVVTTGGSENEVRIEDGIRYIRTHGMNVTTDNYKEGTFLKFKIDGDKIYYTFEKFK</sequence>
<dbReference type="InterPro" id="IPR018711">
    <property type="entry name" value="NAGPA"/>
</dbReference>
<feature type="domain" description="Phosphodiester glycosidase" evidence="2">
    <location>
        <begin position="205"/>
        <end position="390"/>
    </location>
</feature>
<dbReference type="AlphaFoldDB" id="F2JSF0"/>